<organism evidence="1 2">
    <name type="scientific">Brachionus plicatilis</name>
    <name type="common">Marine rotifer</name>
    <name type="synonym">Brachionus muelleri</name>
    <dbReference type="NCBI Taxonomy" id="10195"/>
    <lineage>
        <taxon>Eukaryota</taxon>
        <taxon>Metazoa</taxon>
        <taxon>Spiralia</taxon>
        <taxon>Gnathifera</taxon>
        <taxon>Rotifera</taxon>
        <taxon>Eurotatoria</taxon>
        <taxon>Monogononta</taxon>
        <taxon>Pseudotrocha</taxon>
        <taxon>Ploima</taxon>
        <taxon>Brachionidae</taxon>
        <taxon>Brachionus</taxon>
    </lineage>
</organism>
<keyword evidence="2" id="KW-1185">Reference proteome</keyword>
<gene>
    <name evidence="1" type="ORF">BpHYR1_030901</name>
</gene>
<name>A0A3M7RNT2_BRAPC</name>
<reference evidence="1 2" key="1">
    <citation type="journal article" date="2018" name="Sci. Rep.">
        <title>Genomic signatures of local adaptation to the degree of environmental predictability in rotifers.</title>
        <authorList>
            <person name="Franch-Gras L."/>
            <person name="Hahn C."/>
            <person name="Garcia-Roger E.M."/>
            <person name="Carmona M.J."/>
            <person name="Serra M."/>
            <person name="Gomez A."/>
        </authorList>
    </citation>
    <scope>NUCLEOTIDE SEQUENCE [LARGE SCALE GENOMIC DNA]</scope>
    <source>
        <strain evidence="1">HYR1</strain>
    </source>
</reference>
<evidence type="ECO:0000313" key="2">
    <source>
        <dbReference type="Proteomes" id="UP000276133"/>
    </source>
</evidence>
<sequence>MKFRISNEVRSAIILKKVMKLFFIKNYVYENFQSIVIQAVPKARIRKSGTEYYKAKTPTFDPD</sequence>
<protein>
    <submittedName>
        <fullName evidence="1">Uncharacterized protein</fullName>
    </submittedName>
</protein>
<comment type="caution">
    <text evidence="1">The sequence shown here is derived from an EMBL/GenBank/DDBJ whole genome shotgun (WGS) entry which is preliminary data.</text>
</comment>
<dbReference type="EMBL" id="REGN01002964">
    <property type="protein sequence ID" value="RNA25194.1"/>
    <property type="molecule type" value="Genomic_DNA"/>
</dbReference>
<dbReference type="AlphaFoldDB" id="A0A3M7RNT2"/>
<evidence type="ECO:0000313" key="1">
    <source>
        <dbReference type="EMBL" id="RNA25194.1"/>
    </source>
</evidence>
<dbReference type="Proteomes" id="UP000276133">
    <property type="component" value="Unassembled WGS sequence"/>
</dbReference>
<accession>A0A3M7RNT2</accession>
<proteinExistence type="predicted"/>